<evidence type="ECO:0000256" key="3">
    <source>
        <dbReference type="ARBA" id="ARBA00022723"/>
    </source>
</evidence>
<dbReference type="PANTHER" id="PTHR33938:SF13">
    <property type="entry name" value="CARBOXYLIC ESTER HYDROLASE"/>
    <property type="match status" value="1"/>
</dbReference>
<evidence type="ECO:0000256" key="5">
    <source>
        <dbReference type="ARBA" id="ARBA00022801"/>
    </source>
</evidence>
<evidence type="ECO:0000256" key="4">
    <source>
        <dbReference type="ARBA" id="ARBA00022729"/>
    </source>
</evidence>
<comment type="caution">
    <text evidence="8">The sequence shown here is derived from an EMBL/GenBank/DDBJ whole genome shotgun (WGS) entry which is preliminary data.</text>
</comment>
<evidence type="ECO:0000256" key="6">
    <source>
        <dbReference type="ARBA" id="ARBA00022837"/>
    </source>
</evidence>
<accession>A0ABP7R5V0</accession>
<keyword evidence="6" id="KW-0106">Calcium</keyword>
<dbReference type="Pfam" id="PF07519">
    <property type="entry name" value="Tannase"/>
    <property type="match status" value="1"/>
</dbReference>
<protein>
    <submittedName>
        <fullName evidence="8">Tannase/feruloyl esterase family alpha/beta hydrolase</fullName>
    </submittedName>
</protein>
<dbReference type="SUPFAM" id="SSF53474">
    <property type="entry name" value="alpha/beta-Hydrolases"/>
    <property type="match status" value="2"/>
</dbReference>
<evidence type="ECO:0000256" key="1">
    <source>
        <dbReference type="ARBA" id="ARBA00006249"/>
    </source>
</evidence>
<keyword evidence="9" id="KW-1185">Reference proteome</keyword>
<name>A0ABP7R5V0_9ACTN</name>
<keyword evidence="2" id="KW-0719">Serine esterase</keyword>
<gene>
    <name evidence="8" type="ORF">GCM10022384_45870</name>
</gene>
<evidence type="ECO:0000313" key="9">
    <source>
        <dbReference type="Proteomes" id="UP001500034"/>
    </source>
</evidence>
<comment type="similarity">
    <text evidence="1">Belongs to the tannase family.</text>
</comment>
<evidence type="ECO:0000256" key="7">
    <source>
        <dbReference type="ARBA" id="ARBA00023157"/>
    </source>
</evidence>
<evidence type="ECO:0000313" key="8">
    <source>
        <dbReference type="EMBL" id="GAA3993017.1"/>
    </source>
</evidence>
<dbReference type="EMBL" id="BAABCQ010000099">
    <property type="protein sequence ID" value="GAA3993017.1"/>
    <property type="molecule type" value="Genomic_DNA"/>
</dbReference>
<keyword evidence="5 8" id="KW-0378">Hydrolase</keyword>
<organism evidence="8 9">
    <name type="scientific">Streptomyces marokkonensis</name>
    <dbReference type="NCBI Taxonomy" id="324855"/>
    <lineage>
        <taxon>Bacteria</taxon>
        <taxon>Bacillati</taxon>
        <taxon>Actinomycetota</taxon>
        <taxon>Actinomycetes</taxon>
        <taxon>Kitasatosporales</taxon>
        <taxon>Streptomycetaceae</taxon>
        <taxon>Streptomyces</taxon>
    </lineage>
</organism>
<keyword evidence="4" id="KW-0732">Signal</keyword>
<keyword evidence="3" id="KW-0479">Metal-binding</keyword>
<dbReference type="InterPro" id="IPR011118">
    <property type="entry name" value="Tannase/feruloyl_esterase"/>
</dbReference>
<dbReference type="PANTHER" id="PTHR33938">
    <property type="entry name" value="FERULOYL ESTERASE B-RELATED"/>
    <property type="match status" value="1"/>
</dbReference>
<sequence>MTKTTYPPGPRRRGRGRRALLPVTSVVVAWTLAVFTPTFAAPAGTQAADASPTGGTAVRSCESMIDLRLPGRRVESATSVGATEELPAYCDIQLTVTDPASDESFRVGVFLPSATWNGRFVGTGGGGFMGGGPDEPCGRYDPCSLADGYATANTDAGVPTTNNQGEFALSPDNTLNKPVVDIWNHLSIHQTAVSAKKVITAYYGKGPAYSYFYGGSAGGRQAMMEAQRHPHDYDGLAVFWPALNLSRLLPASLWPQVVMNVAGHFIPQSTFGAVNDRAIAQCDGRDGVHDRIVSDWRACGFDARTLIGDVLTAQEADIINKIWKGPRGTDGRFLWHGPPPGTPLGRMAGTVTDEDGTTSPQPRTDALTWVTHWVLQDPDFDWRTLTYEKFADVFERSVAKWERTVDAVDPDLSAFRATGGRMVITHGTFDGSIPVQGTVDYYNRVADRMGGIREVQDFARLFLAPGGGHETLIRSHPHPGLMPAGYYGGLPSPGSALEAVVNWVEKKRKPTTLLGVGEGSTGETGMKRPLCMYPLAARYKGHGDTNDADNFRCAAR</sequence>
<dbReference type="GO" id="GO:0016787">
    <property type="term" value="F:hydrolase activity"/>
    <property type="evidence" value="ECO:0007669"/>
    <property type="project" value="UniProtKB-KW"/>
</dbReference>
<proteinExistence type="inferred from homology"/>
<evidence type="ECO:0000256" key="2">
    <source>
        <dbReference type="ARBA" id="ARBA00022487"/>
    </source>
</evidence>
<dbReference type="InterPro" id="IPR029058">
    <property type="entry name" value="AB_hydrolase_fold"/>
</dbReference>
<keyword evidence="7" id="KW-1015">Disulfide bond</keyword>
<reference evidence="9" key="1">
    <citation type="journal article" date="2019" name="Int. J. Syst. Evol. Microbiol.">
        <title>The Global Catalogue of Microorganisms (GCM) 10K type strain sequencing project: providing services to taxonomists for standard genome sequencing and annotation.</title>
        <authorList>
            <consortium name="The Broad Institute Genomics Platform"/>
            <consortium name="The Broad Institute Genome Sequencing Center for Infectious Disease"/>
            <person name="Wu L."/>
            <person name="Ma J."/>
        </authorList>
    </citation>
    <scope>NUCLEOTIDE SEQUENCE [LARGE SCALE GENOMIC DNA]</scope>
    <source>
        <strain evidence="9">JCM 17027</strain>
    </source>
</reference>
<dbReference type="Proteomes" id="UP001500034">
    <property type="component" value="Unassembled WGS sequence"/>
</dbReference>
<dbReference type="Gene3D" id="3.40.50.1820">
    <property type="entry name" value="alpha/beta hydrolase"/>
    <property type="match status" value="1"/>
</dbReference>